<evidence type="ECO:0000313" key="2">
    <source>
        <dbReference type="Proteomes" id="UP001501079"/>
    </source>
</evidence>
<keyword evidence="2" id="KW-1185">Reference proteome</keyword>
<reference evidence="2" key="1">
    <citation type="journal article" date="2019" name="Int. J. Syst. Evol. Microbiol.">
        <title>The Global Catalogue of Microorganisms (GCM) 10K type strain sequencing project: providing services to taxonomists for standard genome sequencing and annotation.</title>
        <authorList>
            <consortium name="The Broad Institute Genomics Platform"/>
            <consortium name="The Broad Institute Genome Sequencing Center for Infectious Disease"/>
            <person name="Wu L."/>
            <person name="Ma J."/>
        </authorList>
    </citation>
    <scope>NUCLEOTIDE SEQUENCE [LARGE SCALE GENOMIC DNA]</scope>
    <source>
        <strain evidence="2">JCM 17591</strain>
    </source>
</reference>
<proteinExistence type="predicted"/>
<dbReference type="EMBL" id="BAABBW010000002">
    <property type="protein sequence ID" value="GAA4172047.1"/>
    <property type="molecule type" value="Genomic_DNA"/>
</dbReference>
<dbReference type="Proteomes" id="UP001501079">
    <property type="component" value="Unassembled WGS sequence"/>
</dbReference>
<comment type="caution">
    <text evidence="1">The sequence shown here is derived from an EMBL/GenBank/DDBJ whole genome shotgun (WGS) entry which is preliminary data.</text>
</comment>
<name>A0ABP7ZWC8_9MICO</name>
<accession>A0ABP7ZWC8</accession>
<evidence type="ECO:0000313" key="1">
    <source>
        <dbReference type="EMBL" id="GAA4172047.1"/>
    </source>
</evidence>
<sequence>MSDDAVPDLEHKWWYNDKTGAVEQGFVSPALQRIGPFDTKEEAEHALEKLRENSAKWAEEDAEEDY</sequence>
<organism evidence="1 2">
    <name type="scientific">Gryllotalpicola koreensis</name>
    <dbReference type="NCBI Taxonomy" id="993086"/>
    <lineage>
        <taxon>Bacteria</taxon>
        <taxon>Bacillati</taxon>
        <taxon>Actinomycetota</taxon>
        <taxon>Actinomycetes</taxon>
        <taxon>Micrococcales</taxon>
        <taxon>Microbacteriaceae</taxon>
        <taxon>Gryllotalpicola</taxon>
    </lineage>
</organism>
<dbReference type="RefSeq" id="WP_344752413.1">
    <property type="nucleotide sequence ID" value="NZ_BAABBW010000002.1"/>
</dbReference>
<gene>
    <name evidence="1" type="ORF">GCM10022287_12300</name>
</gene>
<protein>
    <recommendedName>
        <fullName evidence="3">SPOR domain-containing protein</fullName>
    </recommendedName>
</protein>
<evidence type="ECO:0008006" key="3">
    <source>
        <dbReference type="Google" id="ProtNLM"/>
    </source>
</evidence>